<dbReference type="PANTHER" id="PTHR19384:SF17">
    <property type="entry name" value="NADPH--CYTOCHROME P450 REDUCTASE"/>
    <property type="match status" value="1"/>
</dbReference>
<evidence type="ECO:0000259" key="4">
    <source>
        <dbReference type="PROSITE" id="PS50902"/>
    </source>
</evidence>
<evidence type="ECO:0000256" key="1">
    <source>
        <dbReference type="ARBA" id="ARBA00022630"/>
    </source>
</evidence>
<keyword evidence="6" id="KW-1185">Reference proteome</keyword>
<dbReference type="OrthoDB" id="1856718at2759"/>
<dbReference type="Gene3D" id="3.40.50.360">
    <property type="match status" value="1"/>
</dbReference>
<accession>A0A8H7ZNV9</accession>
<dbReference type="InterPro" id="IPR029039">
    <property type="entry name" value="Flavoprotein-like_sf"/>
</dbReference>
<dbReference type="Pfam" id="PF00258">
    <property type="entry name" value="Flavodoxin_1"/>
    <property type="match status" value="1"/>
</dbReference>
<dbReference type="EMBL" id="JAEFCI010011174">
    <property type="protein sequence ID" value="KAG5456779.1"/>
    <property type="molecule type" value="Genomic_DNA"/>
</dbReference>
<keyword evidence="1" id="KW-0285">Flavoprotein</keyword>
<evidence type="ECO:0000256" key="2">
    <source>
        <dbReference type="SAM" id="MobiDB-lite"/>
    </source>
</evidence>
<dbReference type="PRINTS" id="PR00369">
    <property type="entry name" value="FLAVODOXIN"/>
</dbReference>
<dbReference type="Proteomes" id="UP000673691">
    <property type="component" value="Unassembled WGS sequence"/>
</dbReference>
<dbReference type="InterPro" id="IPR008254">
    <property type="entry name" value="Flavodoxin/NO_synth"/>
</dbReference>
<proteinExistence type="predicted"/>
<feature type="region of interest" description="Disordered" evidence="2">
    <location>
        <begin position="61"/>
        <end position="89"/>
    </location>
</feature>
<dbReference type="GO" id="GO:0003958">
    <property type="term" value="F:NADPH-hemoprotein reductase activity"/>
    <property type="evidence" value="ECO:0007669"/>
    <property type="project" value="TreeGrafter"/>
</dbReference>
<dbReference type="PANTHER" id="PTHR19384">
    <property type="entry name" value="NITRIC OXIDE SYNTHASE-RELATED"/>
    <property type="match status" value="1"/>
</dbReference>
<dbReference type="InterPro" id="IPR001094">
    <property type="entry name" value="Flavdoxin-like"/>
</dbReference>
<dbReference type="AlphaFoldDB" id="A0A8H7ZNV9"/>
<feature type="non-terminal residue" evidence="5">
    <location>
        <position position="296"/>
    </location>
</feature>
<gene>
    <name evidence="5" type="ORF">BJ554DRAFT_3380</name>
</gene>
<dbReference type="GO" id="GO:0010181">
    <property type="term" value="F:FMN binding"/>
    <property type="evidence" value="ECO:0007669"/>
    <property type="project" value="InterPro"/>
</dbReference>
<organism evidence="5 6">
    <name type="scientific">Olpidium bornovanus</name>
    <dbReference type="NCBI Taxonomy" id="278681"/>
    <lineage>
        <taxon>Eukaryota</taxon>
        <taxon>Fungi</taxon>
        <taxon>Fungi incertae sedis</taxon>
        <taxon>Olpidiomycota</taxon>
        <taxon>Olpidiomycotina</taxon>
        <taxon>Olpidiomycetes</taxon>
        <taxon>Olpidiales</taxon>
        <taxon>Olpidiaceae</taxon>
        <taxon>Olpidium</taxon>
    </lineage>
</organism>
<protein>
    <submittedName>
        <fullName evidence="5">Flavoprotein-like protein</fullName>
    </submittedName>
</protein>
<evidence type="ECO:0000313" key="6">
    <source>
        <dbReference type="Proteomes" id="UP000673691"/>
    </source>
</evidence>
<keyword evidence="3" id="KW-0472">Membrane</keyword>
<feature type="compositionally biased region" description="Low complexity" evidence="2">
    <location>
        <begin position="61"/>
        <end position="79"/>
    </location>
</feature>
<keyword evidence="3" id="KW-1133">Transmembrane helix</keyword>
<sequence length="296" mass="31253">MPAPAGPPPHLLSFSALDLAVALAAVACAAAYVFKAELAARLPPLLRLLARRPAAAAAAAAPPLSPARTRASPAAAARPEASESRGTGARDIAQKMKEADKDAVFFFGSQTGTAEEYAARLAKEGAARYSLKTMTADLMDYDASFLDRLPPDKLAFFVLATYGEGEPTDNAIDFWNFLKAAEVSEFSRAACGGEGVGEADGGTEDEGGAGAEGEGDERGKKTGKKQLQQPLRNLRYVVYGLGNKTYEHYNAVAKTVSARFAQLGAQSVAPAGYGDDDGNLEDDFIQWKEKMWPDVA</sequence>
<keyword evidence="3" id="KW-0812">Transmembrane</keyword>
<dbReference type="GO" id="GO:0005829">
    <property type="term" value="C:cytosol"/>
    <property type="evidence" value="ECO:0007669"/>
    <property type="project" value="TreeGrafter"/>
</dbReference>
<evidence type="ECO:0000313" key="5">
    <source>
        <dbReference type="EMBL" id="KAG5456779.1"/>
    </source>
</evidence>
<dbReference type="GO" id="GO:0050660">
    <property type="term" value="F:flavin adenine dinucleotide binding"/>
    <property type="evidence" value="ECO:0007669"/>
    <property type="project" value="TreeGrafter"/>
</dbReference>
<dbReference type="PROSITE" id="PS50902">
    <property type="entry name" value="FLAVODOXIN_LIKE"/>
    <property type="match status" value="1"/>
</dbReference>
<feature type="domain" description="Flavodoxin-like" evidence="4">
    <location>
        <begin position="103"/>
        <end position="292"/>
    </location>
</feature>
<dbReference type="SUPFAM" id="SSF52218">
    <property type="entry name" value="Flavoproteins"/>
    <property type="match status" value="1"/>
</dbReference>
<feature type="transmembrane region" description="Helical" evidence="3">
    <location>
        <begin position="12"/>
        <end position="34"/>
    </location>
</feature>
<reference evidence="5 6" key="1">
    <citation type="journal article" name="Sci. Rep.">
        <title>Genome-scale phylogenetic analyses confirm Olpidium as the closest living zoosporic fungus to the non-flagellated, terrestrial fungi.</title>
        <authorList>
            <person name="Chang Y."/>
            <person name="Rochon D."/>
            <person name="Sekimoto S."/>
            <person name="Wang Y."/>
            <person name="Chovatia M."/>
            <person name="Sandor L."/>
            <person name="Salamov A."/>
            <person name="Grigoriev I.V."/>
            <person name="Stajich J.E."/>
            <person name="Spatafora J.W."/>
        </authorList>
    </citation>
    <scope>NUCLEOTIDE SEQUENCE [LARGE SCALE GENOMIC DNA]</scope>
    <source>
        <strain evidence="5">S191</strain>
    </source>
</reference>
<comment type="caution">
    <text evidence="5">The sequence shown here is derived from an EMBL/GenBank/DDBJ whole genome shotgun (WGS) entry which is preliminary data.</text>
</comment>
<evidence type="ECO:0000256" key="3">
    <source>
        <dbReference type="SAM" id="Phobius"/>
    </source>
</evidence>
<feature type="region of interest" description="Disordered" evidence="2">
    <location>
        <begin position="192"/>
        <end position="226"/>
    </location>
</feature>
<name>A0A8H7ZNV9_9FUNG</name>